<evidence type="ECO:0000259" key="1">
    <source>
        <dbReference type="Pfam" id="PF23247"/>
    </source>
</evidence>
<name>A0A0A9FYA2_ARUDO</name>
<protein>
    <recommendedName>
        <fullName evidence="1">Disease resistance protein At4g27190-like leucine-rich repeats domain-containing protein</fullName>
    </recommendedName>
</protein>
<organism evidence="2">
    <name type="scientific">Arundo donax</name>
    <name type="common">Giant reed</name>
    <name type="synonym">Donax arundinaceus</name>
    <dbReference type="NCBI Taxonomy" id="35708"/>
    <lineage>
        <taxon>Eukaryota</taxon>
        <taxon>Viridiplantae</taxon>
        <taxon>Streptophyta</taxon>
        <taxon>Embryophyta</taxon>
        <taxon>Tracheophyta</taxon>
        <taxon>Spermatophyta</taxon>
        <taxon>Magnoliopsida</taxon>
        <taxon>Liliopsida</taxon>
        <taxon>Poales</taxon>
        <taxon>Poaceae</taxon>
        <taxon>PACMAD clade</taxon>
        <taxon>Arundinoideae</taxon>
        <taxon>Arundineae</taxon>
        <taxon>Arundo</taxon>
    </lineage>
</organism>
<dbReference type="EMBL" id="GBRH01181732">
    <property type="protein sequence ID" value="JAE16164.1"/>
    <property type="molecule type" value="Transcribed_RNA"/>
</dbReference>
<feature type="domain" description="Disease resistance protein At4g27190-like leucine-rich repeats" evidence="1">
    <location>
        <begin position="5"/>
        <end position="94"/>
    </location>
</feature>
<dbReference type="Gene3D" id="3.80.10.10">
    <property type="entry name" value="Ribonuclease Inhibitor"/>
    <property type="match status" value="1"/>
</dbReference>
<dbReference type="InterPro" id="IPR032675">
    <property type="entry name" value="LRR_dom_sf"/>
</dbReference>
<sequence length="146" mass="17048">MFNDSLALLETLEIMWCGDLREIFPSDTTAKQQIQLQLSQLQPQATITKTFSKLRCIHLHELPKLQRIRGLGIRIHAPELETVKVRGCWSLKSLPAVGGGNKVVECDCEKEWWDRLEWEDYSQVNHYKPIHSRYYKKTLLRGSVLR</sequence>
<dbReference type="InterPro" id="IPR050905">
    <property type="entry name" value="Plant_NBS-LRR"/>
</dbReference>
<dbReference type="Pfam" id="PF23247">
    <property type="entry name" value="LRR_RPS2"/>
    <property type="match status" value="1"/>
</dbReference>
<evidence type="ECO:0000313" key="2">
    <source>
        <dbReference type="EMBL" id="JAE16164.1"/>
    </source>
</evidence>
<reference evidence="2" key="2">
    <citation type="journal article" date="2015" name="Data Brief">
        <title>Shoot transcriptome of the giant reed, Arundo donax.</title>
        <authorList>
            <person name="Barrero R.A."/>
            <person name="Guerrero F.D."/>
            <person name="Moolhuijzen P."/>
            <person name="Goolsby J.A."/>
            <person name="Tidwell J."/>
            <person name="Bellgard S.E."/>
            <person name="Bellgard M.I."/>
        </authorList>
    </citation>
    <scope>NUCLEOTIDE SEQUENCE</scope>
    <source>
        <tissue evidence="2">Shoot tissue taken approximately 20 cm above the soil surface</tissue>
    </source>
</reference>
<dbReference type="PANTHER" id="PTHR33463">
    <property type="entry name" value="NB-ARC DOMAIN-CONTAINING PROTEIN-RELATED"/>
    <property type="match status" value="1"/>
</dbReference>
<dbReference type="PANTHER" id="PTHR33463:SF209">
    <property type="entry name" value="DISEASE RESISTANCE PROTEIN RPS2-LIKE"/>
    <property type="match status" value="1"/>
</dbReference>
<accession>A0A0A9FYA2</accession>
<dbReference type="InterPro" id="IPR057135">
    <property type="entry name" value="At4g27190-like_LRR"/>
</dbReference>
<dbReference type="AlphaFoldDB" id="A0A0A9FYA2"/>
<proteinExistence type="predicted"/>
<reference evidence="2" key="1">
    <citation type="submission" date="2014-09" db="EMBL/GenBank/DDBJ databases">
        <authorList>
            <person name="Magalhaes I.L.F."/>
            <person name="Oliveira U."/>
            <person name="Santos F.R."/>
            <person name="Vidigal T.H.D.A."/>
            <person name="Brescovit A.D."/>
            <person name="Santos A.J."/>
        </authorList>
    </citation>
    <scope>NUCLEOTIDE SEQUENCE</scope>
    <source>
        <tissue evidence="2">Shoot tissue taken approximately 20 cm above the soil surface</tissue>
    </source>
</reference>